<keyword evidence="2" id="KW-1185">Reference proteome</keyword>
<dbReference type="Proteomes" id="UP000222523">
    <property type="component" value="Unassembled WGS sequence"/>
</dbReference>
<gene>
    <name evidence="1" type="ORF">VF04_38105</name>
</gene>
<accession>A0ABX4KDC9</accession>
<organism evidence="1 2">
    <name type="scientific">Nostoc linckia z7</name>
    <dbReference type="NCBI Taxonomy" id="1628745"/>
    <lineage>
        <taxon>Bacteria</taxon>
        <taxon>Bacillati</taxon>
        <taxon>Cyanobacteriota</taxon>
        <taxon>Cyanophyceae</taxon>
        <taxon>Nostocales</taxon>
        <taxon>Nostocaceae</taxon>
        <taxon>Nostoc</taxon>
    </lineage>
</organism>
<name>A0ABX4KDC9_NOSLI</name>
<sequence length="329" mass="36967">MSTEILYEFYLLDGAGQYIAPDGSINQKPHRDCVDRWQDLSKEYVRHKTYHGIFDSIIPSLTFVDTLAEAIRNSYNTYGVNGTIQLEIRIKDTTTQNFISMGIFDFQWATYKDTIDTVECELKQGGINSYLEANAGKTYTLSYQQSEKVDVEIAGMWLYGYQEWLISNFVDNDKTDAYWAKKYIPLSIYDKNTEYSEISAYPNTGKVITYASVAQKNQLLIVVNRSGNYLFSGGFAAYYKNSAASADNVRLQLYAVVKQSIDSNVTVSATLLWQDPNTLAPGSDRNIYIQYQDIAVAAESGQAIEVYLADKVTSPVVGRNGFQSALLTA</sequence>
<protein>
    <submittedName>
        <fullName evidence="1">Uncharacterized protein</fullName>
    </submittedName>
</protein>
<evidence type="ECO:0000313" key="1">
    <source>
        <dbReference type="EMBL" id="PHJ79794.1"/>
    </source>
</evidence>
<comment type="caution">
    <text evidence="1">The sequence shown here is derived from an EMBL/GenBank/DDBJ whole genome shotgun (WGS) entry which is preliminary data.</text>
</comment>
<evidence type="ECO:0000313" key="2">
    <source>
        <dbReference type="Proteomes" id="UP000222523"/>
    </source>
</evidence>
<proteinExistence type="predicted"/>
<reference evidence="1 2" key="1">
    <citation type="submission" date="2015-02" db="EMBL/GenBank/DDBJ databases">
        <title>Nostoc linckia genome annotation.</title>
        <authorList>
            <person name="Zhou Z."/>
        </authorList>
    </citation>
    <scope>NUCLEOTIDE SEQUENCE [LARGE SCALE GENOMIC DNA]</scope>
    <source>
        <strain evidence="2">z7</strain>
    </source>
</reference>
<dbReference type="EMBL" id="LAHC01000253">
    <property type="protein sequence ID" value="PHJ79794.1"/>
    <property type="molecule type" value="Genomic_DNA"/>
</dbReference>